<protein>
    <recommendedName>
        <fullName evidence="6">Peptidase C39-like domain-containing protein</fullName>
    </recommendedName>
</protein>
<keyword evidence="5" id="KW-1185">Reference proteome</keyword>
<sequence>MKKLISVLCALLFIAGCSAAPTPSVTPQPAVSNAAHGNFTDQMKLAYRDDLDPEAGADAVEREGDHADSPYFAQVDFYNAKNTDTLTILPQFQTMQQTSEWSCGVVSALLVLNYYHQLGDQTERTLAEYRSNGLTPAATDMESMITIFDQIGGFELESSLDYSADELWDVFPLERFEALLKEGTPVMVAWNDWGGHWQVVIGYDNMGTETTQDDVLIVADPYDTTDHNQDGYTVYGAERFYYNWTMYDFFEGQGIENQRDLMFLIAQPITE</sequence>
<evidence type="ECO:0000313" key="5">
    <source>
        <dbReference type="Proteomes" id="UP000480929"/>
    </source>
</evidence>
<dbReference type="PROSITE" id="PS51257">
    <property type="entry name" value="PROKAR_LIPOPROTEIN"/>
    <property type="match status" value="1"/>
</dbReference>
<evidence type="ECO:0000313" key="3">
    <source>
        <dbReference type="EMBL" id="MSC31768.1"/>
    </source>
</evidence>
<dbReference type="EMBL" id="WKPJ01000001">
    <property type="protein sequence ID" value="MSA87972.1"/>
    <property type="molecule type" value="Genomic_DNA"/>
</dbReference>
<keyword evidence="1" id="KW-0732">Signal</keyword>
<dbReference type="RefSeq" id="WP_154237621.1">
    <property type="nucleotide sequence ID" value="NZ_AP031450.1"/>
</dbReference>
<evidence type="ECO:0000313" key="2">
    <source>
        <dbReference type="EMBL" id="MSA87972.1"/>
    </source>
</evidence>
<dbReference type="AlphaFoldDB" id="A0A6N7S2P6"/>
<dbReference type="InterPro" id="IPR022118">
    <property type="entry name" value="Peptidase_C70_AvrRpt2"/>
</dbReference>
<dbReference type="EMBL" id="WKPI01000001">
    <property type="protein sequence ID" value="MSC31768.1"/>
    <property type="molecule type" value="Genomic_DNA"/>
</dbReference>
<dbReference type="Gene3D" id="3.90.70.10">
    <property type="entry name" value="Cysteine proteinases"/>
    <property type="match status" value="1"/>
</dbReference>
<comment type="caution">
    <text evidence="2">The sequence shown here is derived from an EMBL/GenBank/DDBJ whole genome shotgun (WGS) entry which is preliminary data.</text>
</comment>
<name>A0A6N7S2P6_9FIRM</name>
<dbReference type="Pfam" id="PF12385">
    <property type="entry name" value="Peptidase_C70"/>
    <property type="match status" value="1"/>
</dbReference>
<evidence type="ECO:0000313" key="4">
    <source>
        <dbReference type="Proteomes" id="UP000433575"/>
    </source>
</evidence>
<dbReference type="OrthoDB" id="27442at2"/>
<proteinExistence type="predicted"/>
<evidence type="ECO:0008006" key="6">
    <source>
        <dbReference type="Google" id="ProtNLM"/>
    </source>
</evidence>
<evidence type="ECO:0000256" key="1">
    <source>
        <dbReference type="SAM" id="SignalP"/>
    </source>
</evidence>
<organism evidence="2 4">
    <name type="scientific">Holdemania massiliensis</name>
    <dbReference type="NCBI Taxonomy" id="1468449"/>
    <lineage>
        <taxon>Bacteria</taxon>
        <taxon>Bacillati</taxon>
        <taxon>Bacillota</taxon>
        <taxon>Erysipelotrichia</taxon>
        <taxon>Erysipelotrichales</taxon>
        <taxon>Erysipelotrichaceae</taxon>
        <taxon>Holdemania</taxon>
    </lineage>
</organism>
<feature type="signal peptide" evidence="1">
    <location>
        <begin position="1"/>
        <end position="19"/>
    </location>
</feature>
<gene>
    <name evidence="3" type="ORF">GKD88_01335</name>
    <name evidence="2" type="ORF">GKE08_01325</name>
</gene>
<feature type="chain" id="PRO_5039349336" description="Peptidase C39-like domain-containing protein" evidence="1">
    <location>
        <begin position="20"/>
        <end position="271"/>
    </location>
</feature>
<accession>A0A6N7S2P6</accession>
<reference evidence="4 5" key="1">
    <citation type="journal article" date="2019" name="Nat. Med.">
        <title>A library of human gut bacterial isolates paired with longitudinal multiomics data enables mechanistic microbiome research.</title>
        <authorList>
            <person name="Poyet M."/>
            <person name="Groussin M."/>
            <person name="Gibbons S.M."/>
            <person name="Avila-Pacheco J."/>
            <person name="Jiang X."/>
            <person name="Kearney S.M."/>
            <person name="Perrotta A.R."/>
            <person name="Berdy B."/>
            <person name="Zhao S."/>
            <person name="Lieberman T.D."/>
            <person name="Swanson P.K."/>
            <person name="Smith M."/>
            <person name="Roesemann S."/>
            <person name="Alexander J.E."/>
            <person name="Rich S.A."/>
            <person name="Livny J."/>
            <person name="Vlamakis H."/>
            <person name="Clish C."/>
            <person name="Bullock K."/>
            <person name="Deik A."/>
            <person name="Scott J."/>
            <person name="Pierce K.A."/>
            <person name="Xavier R.J."/>
            <person name="Alm E.J."/>
        </authorList>
    </citation>
    <scope>NUCLEOTIDE SEQUENCE [LARGE SCALE GENOMIC DNA]</scope>
    <source>
        <strain evidence="2 4">BIOML-A4</strain>
        <strain evidence="3 5">BIOML-A5</strain>
    </source>
</reference>
<dbReference type="Proteomes" id="UP000480929">
    <property type="component" value="Unassembled WGS sequence"/>
</dbReference>
<dbReference type="Proteomes" id="UP000433575">
    <property type="component" value="Unassembled WGS sequence"/>
</dbReference>